<dbReference type="PANTHER" id="PTHR36083">
    <property type="entry name" value="50S RIBOSOMAL PROTEIN L32, CHLOROPLASTIC"/>
    <property type="match status" value="1"/>
</dbReference>
<evidence type="ECO:0000256" key="5">
    <source>
        <dbReference type="HAMAP-Rule" id="MF_00340"/>
    </source>
</evidence>
<feature type="region of interest" description="Disordered" evidence="6">
    <location>
        <begin position="1"/>
        <end position="22"/>
    </location>
</feature>
<dbReference type="GO" id="GO:0015934">
    <property type="term" value="C:large ribosomal subunit"/>
    <property type="evidence" value="ECO:0007669"/>
    <property type="project" value="InterPro"/>
</dbReference>
<dbReference type="GeneID" id="7056126"/>
<evidence type="ECO:0000256" key="3">
    <source>
        <dbReference type="ARBA" id="ARBA00023274"/>
    </source>
</evidence>
<evidence type="ECO:0000256" key="2">
    <source>
        <dbReference type="ARBA" id="ARBA00022980"/>
    </source>
</evidence>
<dbReference type="GO" id="GO:0009507">
    <property type="term" value="C:chloroplast"/>
    <property type="evidence" value="ECO:0007669"/>
    <property type="project" value="UniProtKB-SubCell"/>
</dbReference>
<geneLocation type="chloroplast" evidence="7"/>
<evidence type="ECO:0000256" key="4">
    <source>
        <dbReference type="ARBA" id="ARBA00035280"/>
    </source>
</evidence>
<sequence>MAVPKKRVSKSRSKARKAVWIRQAKQASQKSLSLAKSILKGKQTSFIYTENLGINFNKE</sequence>
<dbReference type="InterPro" id="IPR002677">
    <property type="entry name" value="Ribosomal_bL32"/>
</dbReference>
<dbReference type="Pfam" id="PF01783">
    <property type="entry name" value="Ribosomal_L32p"/>
    <property type="match status" value="1"/>
</dbReference>
<evidence type="ECO:0000256" key="1">
    <source>
        <dbReference type="ARBA" id="ARBA00008560"/>
    </source>
</evidence>
<keyword evidence="3 5" id="KW-0687">Ribonucleoprotein</keyword>
<comment type="similarity">
    <text evidence="1 5">Belongs to the bacterial ribosomal protein bL32 family.</text>
</comment>
<proteinExistence type="inferred from homology"/>
<keyword evidence="2 5" id="KW-0689">Ribosomal protein</keyword>
<gene>
    <name evidence="5 7" type="primary">rpl32</name>
</gene>
<comment type="subcellular location">
    <subcellularLocation>
        <location evidence="5">Plastid</location>
        <location evidence="5">Chloroplast</location>
    </subcellularLocation>
</comment>
<dbReference type="AlphaFoldDB" id="B7T236"/>
<keyword evidence="7" id="KW-0150">Chloroplast</keyword>
<dbReference type="GO" id="GO:0006412">
    <property type="term" value="P:translation"/>
    <property type="evidence" value="ECO:0007669"/>
    <property type="project" value="UniProtKB-UniRule"/>
</dbReference>
<dbReference type="InterPro" id="IPR044958">
    <property type="entry name" value="Ribosomal_bL32_plant/cyanobact"/>
</dbReference>
<keyword evidence="7" id="KW-0934">Plastid</keyword>
<accession>B7T236</accession>
<reference evidence="7" key="1">
    <citation type="journal article" date="2008" name="Proc. Natl. Acad. Sci. U.S.A.">
        <title>Horizontal gene transfer of the algal nuclear gene psbO to the photosynthetic sea slug Elysia chlorotica.</title>
        <authorList>
            <person name="Rumpho M.E."/>
            <person name="Worful J.M."/>
            <person name="Lee J."/>
            <person name="Kannan K."/>
            <person name="Tyler M.S."/>
            <person name="Bhattacharya D."/>
            <person name="Moustafa A."/>
            <person name="Manhart J.R."/>
        </authorList>
    </citation>
    <scope>NUCLEOTIDE SEQUENCE [LARGE SCALE GENOMIC DNA]</scope>
    <source>
        <strain>CCMP2940</strain>
    </source>
</reference>
<dbReference type="EMBL" id="EU912438">
    <property type="protein sequence ID" value="ACF71002.1"/>
    <property type="molecule type" value="Genomic_DNA"/>
</dbReference>
<organism evidence="7">
    <name type="scientific">Vaucheria litorea</name>
    <name type="common">Yellow-green alga</name>
    <dbReference type="NCBI Taxonomy" id="109269"/>
    <lineage>
        <taxon>Eukaryota</taxon>
        <taxon>Sar</taxon>
        <taxon>Stramenopiles</taxon>
        <taxon>Ochrophyta</taxon>
        <taxon>PX clade</taxon>
        <taxon>Xanthophyceae</taxon>
        <taxon>Vaucheriales</taxon>
        <taxon>Vaucheriaceae</taxon>
        <taxon>Vaucheria</taxon>
    </lineage>
</organism>
<protein>
    <recommendedName>
        <fullName evidence="4 5">Large ribosomal subunit protein bL32c</fullName>
    </recommendedName>
</protein>
<evidence type="ECO:0000256" key="6">
    <source>
        <dbReference type="SAM" id="MobiDB-lite"/>
    </source>
</evidence>
<feature type="compositionally biased region" description="Basic residues" evidence="6">
    <location>
        <begin position="1"/>
        <end position="19"/>
    </location>
</feature>
<dbReference type="RefSeq" id="YP_002327585.1">
    <property type="nucleotide sequence ID" value="NC_011600.1"/>
</dbReference>
<name>B7T236_VAULI</name>
<dbReference type="PANTHER" id="PTHR36083:SF1">
    <property type="entry name" value="LARGE RIBOSOMAL SUBUNIT PROTEIN BL32C"/>
    <property type="match status" value="1"/>
</dbReference>
<evidence type="ECO:0000313" key="7">
    <source>
        <dbReference type="EMBL" id="ACF71002.1"/>
    </source>
</evidence>
<dbReference type="GO" id="GO:0003735">
    <property type="term" value="F:structural constituent of ribosome"/>
    <property type="evidence" value="ECO:0007669"/>
    <property type="project" value="InterPro"/>
</dbReference>
<dbReference type="HAMAP" id="MF_00340">
    <property type="entry name" value="Ribosomal_bL32"/>
    <property type="match status" value="1"/>
</dbReference>